<dbReference type="InterPro" id="IPR036188">
    <property type="entry name" value="FAD/NAD-bd_sf"/>
</dbReference>
<evidence type="ECO:0000256" key="8">
    <source>
        <dbReference type="ARBA" id="ARBA00022630"/>
    </source>
</evidence>
<dbReference type="EC" id="1.4.3.16" evidence="5 14"/>
<comment type="subcellular location">
    <subcellularLocation>
        <location evidence="2 16">Cytoplasm</location>
    </subcellularLocation>
</comment>
<comment type="function">
    <text evidence="16">Catalyzes the oxidation of L-aspartate to iminoaspartate.</text>
</comment>
<evidence type="ECO:0000256" key="13">
    <source>
        <dbReference type="ARBA" id="ARBA00048305"/>
    </source>
</evidence>
<evidence type="ECO:0000256" key="1">
    <source>
        <dbReference type="ARBA" id="ARBA00001974"/>
    </source>
</evidence>
<evidence type="ECO:0000256" key="10">
    <source>
        <dbReference type="ARBA" id="ARBA00022741"/>
    </source>
</evidence>
<evidence type="ECO:0000256" key="16">
    <source>
        <dbReference type="RuleBase" id="RU362049"/>
    </source>
</evidence>
<comment type="catalytic activity">
    <reaction evidence="13">
        <text>L-aspartate + O2 = iminosuccinate + H2O2</text>
        <dbReference type="Rhea" id="RHEA:25876"/>
        <dbReference type="ChEBI" id="CHEBI:15379"/>
        <dbReference type="ChEBI" id="CHEBI:16240"/>
        <dbReference type="ChEBI" id="CHEBI:29991"/>
        <dbReference type="ChEBI" id="CHEBI:77875"/>
        <dbReference type="EC" id="1.4.3.16"/>
    </reaction>
    <physiologicalReaction direction="left-to-right" evidence="13">
        <dbReference type="Rhea" id="RHEA:25877"/>
    </physiologicalReaction>
</comment>
<accession>A0A2X3J8V4</accession>
<dbReference type="UniPathway" id="UPA00253">
    <property type="reaction ID" value="UER00326"/>
</dbReference>
<evidence type="ECO:0000256" key="9">
    <source>
        <dbReference type="ARBA" id="ARBA00022642"/>
    </source>
</evidence>
<dbReference type="Pfam" id="PF02910">
    <property type="entry name" value="Succ_DH_flav_C"/>
    <property type="match status" value="1"/>
</dbReference>
<comment type="similarity">
    <text evidence="4 16">Belongs to the FAD-dependent oxidoreductase 2 family. NadB subfamily.</text>
</comment>
<dbReference type="InterPro" id="IPR003953">
    <property type="entry name" value="FAD-dep_OxRdtase_2_FAD-bd"/>
</dbReference>
<feature type="active site" description="Proton acceptor" evidence="15">
    <location>
        <position position="297"/>
    </location>
</feature>
<evidence type="ECO:0000256" key="4">
    <source>
        <dbReference type="ARBA" id="ARBA00008562"/>
    </source>
</evidence>
<keyword evidence="10" id="KW-0547">Nucleotide-binding</keyword>
<keyword evidence="11 16" id="KW-0274">FAD</keyword>
<dbReference type="PANTHER" id="PTHR42716:SF2">
    <property type="entry name" value="L-ASPARTATE OXIDASE, CHLOROPLASTIC"/>
    <property type="match status" value="1"/>
</dbReference>
<dbReference type="AlphaFoldDB" id="A0A2X3J8V4"/>
<keyword evidence="12 16" id="KW-0560">Oxidoreductase</keyword>
<dbReference type="Gene3D" id="3.50.50.60">
    <property type="entry name" value="FAD/NAD(P)-binding domain"/>
    <property type="match status" value="1"/>
</dbReference>
<evidence type="ECO:0000313" key="20">
    <source>
        <dbReference type="EMBL" id="SQC91504.1"/>
    </source>
</evidence>
<dbReference type="InterPro" id="IPR015939">
    <property type="entry name" value="Fum_Rdtase/Succ_DH_flav-like_C"/>
</dbReference>
<proteinExistence type="inferred from homology"/>
<evidence type="ECO:0000256" key="17">
    <source>
        <dbReference type="SAM" id="Coils"/>
    </source>
</evidence>
<dbReference type="SUPFAM" id="SSF51905">
    <property type="entry name" value="FAD/NAD(P)-binding domain"/>
    <property type="match status" value="1"/>
</dbReference>
<gene>
    <name evidence="20" type="primary">nadB</name>
    <name evidence="20" type="ORF">NCTC12120_04672</name>
</gene>
<dbReference type="PRINTS" id="PR00368">
    <property type="entry name" value="FADPNR"/>
</dbReference>
<dbReference type="Pfam" id="PF00890">
    <property type="entry name" value="FAD_binding_2"/>
    <property type="match status" value="1"/>
</dbReference>
<comment type="pathway">
    <text evidence="3 16">Cofactor biosynthesis; NAD(+) biosynthesis; iminoaspartate from L-aspartate (oxidase route): step 1/1.</text>
</comment>
<dbReference type="PANTHER" id="PTHR42716">
    <property type="entry name" value="L-ASPARTATE OXIDASE"/>
    <property type="match status" value="1"/>
</dbReference>
<dbReference type="GO" id="GO:0005737">
    <property type="term" value="C:cytoplasm"/>
    <property type="evidence" value="ECO:0007669"/>
    <property type="project" value="UniProtKB-SubCell"/>
</dbReference>
<dbReference type="EMBL" id="UAVU01000008">
    <property type="protein sequence ID" value="SQC91504.1"/>
    <property type="molecule type" value="Genomic_DNA"/>
</dbReference>
<keyword evidence="17" id="KW-0175">Coiled coil</keyword>
<dbReference type="Proteomes" id="UP000251197">
    <property type="component" value="Unassembled WGS sequence"/>
</dbReference>
<dbReference type="NCBIfam" id="NF006567">
    <property type="entry name" value="PRK09077.1"/>
    <property type="match status" value="1"/>
</dbReference>
<dbReference type="NCBIfam" id="TIGR00551">
    <property type="entry name" value="nadB"/>
    <property type="match status" value="1"/>
</dbReference>
<evidence type="ECO:0000256" key="6">
    <source>
        <dbReference type="ARBA" id="ARBA00021901"/>
    </source>
</evidence>
<feature type="coiled-coil region" evidence="17">
    <location>
        <begin position="460"/>
        <end position="487"/>
    </location>
</feature>
<evidence type="ECO:0000256" key="7">
    <source>
        <dbReference type="ARBA" id="ARBA00022490"/>
    </source>
</evidence>
<dbReference type="Gene3D" id="3.90.700.10">
    <property type="entry name" value="Succinate dehydrogenase/fumarate reductase flavoprotein, catalytic domain"/>
    <property type="match status" value="1"/>
</dbReference>
<feature type="domain" description="Fumarate reductase/succinate dehydrogenase flavoprotein-like C-terminal" evidence="19">
    <location>
        <begin position="448"/>
        <end position="529"/>
    </location>
</feature>
<evidence type="ECO:0000259" key="19">
    <source>
        <dbReference type="Pfam" id="PF02910"/>
    </source>
</evidence>
<organism evidence="20 21">
    <name type="scientific">Cedecea neteri</name>
    <dbReference type="NCBI Taxonomy" id="158822"/>
    <lineage>
        <taxon>Bacteria</taxon>
        <taxon>Pseudomonadati</taxon>
        <taxon>Pseudomonadota</taxon>
        <taxon>Gammaproteobacteria</taxon>
        <taxon>Enterobacterales</taxon>
        <taxon>Enterobacteriaceae</taxon>
        <taxon>Cedecea</taxon>
    </lineage>
</organism>
<evidence type="ECO:0000256" key="15">
    <source>
        <dbReference type="PIRSR" id="PIRSR000171-1"/>
    </source>
</evidence>
<feature type="domain" description="FAD-dependent oxidoreductase 2 FAD-binding" evidence="18">
    <location>
        <begin position="17"/>
        <end position="399"/>
    </location>
</feature>
<dbReference type="SUPFAM" id="SSF46977">
    <property type="entry name" value="Succinate dehydrogenase/fumarate reductase flavoprotein C-terminal domain"/>
    <property type="match status" value="1"/>
</dbReference>
<dbReference type="InterPro" id="IPR027477">
    <property type="entry name" value="Succ_DH/fumarate_Rdtase_cat_sf"/>
</dbReference>
<dbReference type="SUPFAM" id="SSF56425">
    <property type="entry name" value="Succinate dehydrogenase/fumarate reductase flavoprotein, catalytic domain"/>
    <property type="match status" value="1"/>
</dbReference>
<evidence type="ECO:0000256" key="12">
    <source>
        <dbReference type="ARBA" id="ARBA00023002"/>
    </source>
</evidence>
<dbReference type="Gene3D" id="1.20.58.100">
    <property type="entry name" value="Fumarate reductase/succinate dehydrogenase flavoprotein-like, C-terminal domain"/>
    <property type="match status" value="1"/>
</dbReference>
<reference evidence="20 21" key="1">
    <citation type="submission" date="2018-06" db="EMBL/GenBank/DDBJ databases">
        <authorList>
            <consortium name="Pathogen Informatics"/>
            <person name="Doyle S."/>
        </authorList>
    </citation>
    <scope>NUCLEOTIDE SEQUENCE [LARGE SCALE GENOMIC DNA]</scope>
    <source>
        <strain evidence="20 21">NCTC12120</strain>
    </source>
</reference>
<keyword evidence="8 16" id="KW-0285">Flavoprotein</keyword>
<dbReference type="PIRSF" id="PIRSF000171">
    <property type="entry name" value="SDHA_APRA_LASPO"/>
    <property type="match status" value="1"/>
</dbReference>
<protein>
    <recommendedName>
        <fullName evidence="6 14">L-aspartate oxidase</fullName>
        <ecNumber evidence="5 14">1.4.3.16</ecNumber>
    </recommendedName>
</protein>
<dbReference type="InterPro" id="IPR005288">
    <property type="entry name" value="NadB"/>
</dbReference>
<evidence type="ECO:0000313" key="21">
    <source>
        <dbReference type="Proteomes" id="UP000251197"/>
    </source>
</evidence>
<dbReference type="STRING" id="158822.LH23_00250"/>
<evidence type="ECO:0000256" key="3">
    <source>
        <dbReference type="ARBA" id="ARBA00004950"/>
    </source>
</evidence>
<dbReference type="GO" id="GO:0008734">
    <property type="term" value="F:L-aspartate oxidase activity"/>
    <property type="evidence" value="ECO:0007669"/>
    <property type="project" value="UniProtKB-UniRule"/>
</dbReference>
<dbReference type="FunFam" id="1.20.58.100:FF:000002">
    <property type="entry name" value="L-aspartate oxidase"/>
    <property type="match status" value="1"/>
</dbReference>
<keyword evidence="7" id="KW-0963">Cytoplasm</keyword>
<sequence>MFSKLNKMNTNSDLVCDVLIVGSGAAGLSLALRLAQTSKVIVLSKGPINEGSTFYAQGGIAAVFDETDSIASHIDDTLIAGAGICDRDAVEFVASNAKHCVQWLIAQGVMFDTHTLANGEESYHLTREGGHSHRRILHSADATGKEVETTLVGKALNHPNIQVIERSNAVDLIISDKIGLPGTRRVVGAWVWNRNLEKVETCRAKSVVLATGGASKVYQYTTNPDIASGDGIAMAWRAGCRVANLEFNQFHPTALFHPQARNFLLTEALRGEGAYLKRPDGSRFMPEFDERAELAPRDIVARAIDHEMKRLGADCMYLDISHKPEAFVRQHFPTIYEKLLGLGIDLTKDPVPVVPAAHYTCGGVMVDEHGRTDVDGLYAIGEVTYTGLHGANRMASNSLLECLVYGWSAAEDILKRLPYARESKNLPGWDDSRVDNPDEQVVIQHNWHELRLFMWDYVGIVRTTRRLERALRRITMLQQEIDEYYANFRVSNNLLELRNLVQVAELIVRCAMQRKESRGLHYTLDFPEQLAESGPSVLSPALHKQVEILGQAAIAFRVGLIWPTDHQPIAVVLAVGRGKREHNPMRQASFIIGHIGTVANVPTL</sequence>
<dbReference type="InterPro" id="IPR037099">
    <property type="entry name" value="Fum_R/Succ_DH_flav-like_C_sf"/>
</dbReference>
<keyword evidence="9 16" id="KW-0662">Pyridine nucleotide biosynthesis</keyword>
<evidence type="ECO:0000256" key="11">
    <source>
        <dbReference type="ARBA" id="ARBA00022827"/>
    </source>
</evidence>
<comment type="cofactor">
    <cofactor evidence="1 16">
        <name>FAD</name>
        <dbReference type="ChEBI" id="CHEBI:57692"/>
    </cofactor>
</comment>
<dbReference type="GO" id="GO:0000166">
    <property type="term" value="F:nucleotide binding"/>
    <property type="evidence" value="ECO:0007669"/>
    <property type="project" value="UniProtKB-KW"/>
</dbReference>
<evidence type="ECO:0000256" key="14">
    <source>
        <dbReference type="NCBIfam" id="TIGR00551"/>
    </source>
</evidence>
<dbReference type="FunFam" id="3.50.50.60:FF:000060">
    <property type="entry name" value="L-aspartate oxidase"/>
    <property type="match status" value="1"/>
</dbReference>
<dbReference type="FunFam" id="3.90.700.10:FF:000002">
    <property type="entry name" value="L-aspartate oxidase"/>
    <property type="match status" value="1"/>
</dbReference>
<dbReference type="PRINTS" id="PR00411">
    <property type="entry name" value="PNDRDTASEI"/>
</dbReference>
<dbReference type="GO" id="GO:0034628">
    <property type="term" value="P:'de novo' NAD+ biosynthetic process from L-aspartate"/>
    <property type="evidence" value="ECO:0007669"/>
    <property type="project" value="TreeGrafter"/>
</dbReference>
<evidence type="ECO:0000256" key="2">
    <source>
        <dbReference type="ARBA" id="ARBA00004496"/>
    </source>
</evidence>
<evidence type="ECO:0000256" key="5">
    <source>
        <dbReference type="ARBA" id="ARBA00012173"/>
    </source>
</evidence>
<evidence type="ECO:0000259" key="18">
    <source>
        <dbReference type="Pfam" id="PF00890"/>
    </source>
</evidence>
<name>A0A2X3J8V4_9ENTR</name>